<evidence type="ECO:0000256" key="5">
    <source>
        <dbReference type="ARBA" id="ARBA00023136"/>
    </source>
</evidence>
<gene>
    <name evidence="8" type="ORF">CXR23_13880</name>
</gene>
<dbReference type="InterPro" id="IPR001851">
    <property type="entry name" value="ABC_transp_permease"/>
</dbReference>
<evidence type="ECO:0000256" key="3">
    <source>
        <dbReference type="ARBA" id="ARBA00022692"/>
    </source>
</evidence>
<dbReference type="AlphaFoldDB" id="A0A3Q9NUX0"/>
<dbReference type="PANTHER" id="PTHR32196:SF63">
    <property type="entry name" value="INNER MEMBRANE ABC TRANSPORTER PERMEASE PROTEIN YJFF"/>
    <property type="match status" value="1"/>
</dbReference>
<keyword evidence="5 7" id="KW-0472">Membrane</keyword>
<feature type="region of interest" description="Disordered" evidence="6">
    <location>
        <begin position="334"/>
        <end position="382"/>
    </location>
</feature>
<feature type="transmembrane region" description="Helical" evidence="7">
    <location>
        <begin position="32"/>
        <end position="53"/>
    </location>
</feature>
<dbReference type="CDD" id="cd06579">
    <property type="entry name" value="TM_PBP1_transp_AraH_like"/>
    <property type="match status" value="1"/>
</dbReference>
<feature type="transmembrane region" description="Helical" evidence="7">
    <location>
        <begin position="132"/>
        <end position="153"/>
    </location>
</feature>
<dbReference type="Proteomes" id="UP000283000">
    <property type="component" value="Chromosome"/>
</dbReference>
<accession>A0A3Q9NUX0</accession>
<feature type="compositionally biased region" description="Basic and acidic residues" evidence="6">
    <location>
        <begin position="334"/>
        <end position="343"/>
    </location>
</feature>
<keyword evidence="4 7" id="KW-1133">Transmembrane helix</keyword>
<keyword evidence="3 7" id="KW-0812">Transmembrane</keyword>
<dbReference type="Pfam" id="PF02653">
    <property type="entry name" value="BPD_transp_2"/>
    <property type="match status" value="1"/>
</dbReference>
<feature type="transmembrane region" description="Helical" evidence="7">
    <location>
        <begin position="174"/>
        <end position="197"/>
    </location>
</feature>
<dbReference type="PANTHER" id="PTHR32196">
    <property type="entry name" value="ABC TRANSPORTER PERMEASE PROTEIN YPHD-RELATED-RELATED"/>
    <property type="match status" value="1"/>
</dbReference>
<proteinExistence type="predicted"/>
<reference evidence="8 9" key="2">
    <citation type="submission" date="2019-01" db="EMBL/GenBank/DDBJ databases">
        <title>Comparative genomic analysis of Brevibacterium aurantiacum sheds light on its evolution and its adaptation to smear-ripened cheeses.</title>
        <authorList>
            <person name="Moineau S."/>
        </authorList>
    </citation>
    <scope>NUCLEOTIDE SEQUENCE [LARGE SCALE GENOMIC DNA]</scope>
    <source>
        <strain evidence="8 9">SMQ-1417</strain>
    </source>
</reference>
<keyword evidence="2" id="KW-1003">Cell membrane</keyword>
<feature type="transmembrane region" description="Helical" evidence="7">
    <location>
        <begin position="309"/>
        <end position="328"/>
    </location>
</feature>
<evidence type="ECO:0000256" key="6">
    <source>
        <dbReference type="SAM" id="MobiDB-lite"/>
    </source>
</evidence>
<feature type="compositionally biased region" description="Low complexity" evidence="6">
    <location>
        <begin position="347"/>
        <end position="367"/>
    </location>
</feature>
<evidence type="ECO:0000313" key="8">
    <source>
        <dbReference type="EMBL" id="AZT94104.1"/>
    </source>
</evidence>
<feature type="transmembrane region" description="Helical" evidence="7">
    <location>
        <begin position="65"/>
        <end position="98"/>
    </location>
</feature>
<evidence type="ECO:0000313" key="9">
    <source>
        <dbReference type="Proteomes" id="UP000283000"/>
    </source>
</evidence>
<organism evidence="8 9">
    <name type="scientific">Brevibacterium aurantiacum</name>
    <dbReference type="NCBI Taxonomy" id="273384"/>
    <lineage>
        <taxon>Bacteria</taxon>
        <taxon>Bacillati</taxon>
        <taxon>Actinomycetota</taxon>
        <taxon>Actinomycetes</taxon>
        <taxon>Micrococcales</taxon>
        <taxon>Brevibacteriaceae</taxon>
        <taxon>Brevibacterium</taxon>
    </lineage>
</organism>
<name>A0A3Q9NUX0_BREAU</name>
<feature type="transmembrane region" description="Helical" evidence="7">
    <location>
        <begin position="228"/>
        <end position="250"/>
    </location>
</feature>
<dbReference type="EMBL" id="CP025330">
    <property type="protein sequence ID" value="AZT94104.1"/>
    <property type="molecule type" value="Genomic_DNA"/>
</dbReference>
<evidence type="ECO:0000256" key="4">
    <source>
        <dbReference type="ARBA" id="ARBA00022989"/>
    </source>
</evidence>
<dbReference type="RefSeq" id="WP_127363119.1">
    <property type="nucleotide sequence ID" value="NZ_CP025330.1"/>
</dbReference>
<sequence length="382" mass="38690">MTKPDPVDVVSANQTNRSRIEMLARLTQRNGALAILLGLVVITSIAFPSFASAGNLSQIALQSAFLAPLALGLTFVIFTGGIDLSVGSVFALGGVLAAWASQYGFLAAVLLPLIVCTLIGLIQGAIIAGTSIPAFIVTLAGLLFARGLLLALTQEGSETYKVPAEAAFLQLSRGSFLGLGYPVWIVLVLFAIGVLVLHRTSYGSTLLAIGGQPDAARLMGLPVLRSTLIVYAVSGTMAGLAGALTASYTASGVTTLGVGLELTAIAAVVLGGTLLTGGAGTVVGSLVGVTLLQVVANLINRLGLTNSNWQAVVNGAVLLIVAVAQVLLSRVQANERERRRGGEAESADAGDGNDASDGASDAEGASDTPRAEPGSAPNSDRS</sequence>
<feature type="transmembrane region" description="Helical" evidence="7">
    <location>
        <begin position="262"/>
        <end position="289"/>
    </location>
</feature>
<dbReference type="GO" id="GO:0022857">
    <property type="term" value="F:transmembrane transporter activity"/>
    <property type="evidence" value="ECO:0007669"/>
    <property type="project" value="InterPro"/>
</dbReference>
<protein>
    <submittedName>
        <fullName evidence="8">ATPase</fullName>
    </submittedName>
</protein>
<feature type="transmembrane region" description="Helical" evidence="7">
    <location>
        <begin position="105"/>
        <end position="126"/>
    </location>
</feature>
<dbReference type="GO" id="GO:0005886">
    <property type="term" value="C:plasma membrane"/>
    <property type="evidence" value="ECO:0007669"/>
    <property type="project" value="UniProtKB-SubCell"/>
</dbReference>
<reference evidence="8 9" key="1">
    <citation type="submission" date="2017-12" db="EMBL/GenBank/DDBJ databases">
        <authorList>
            <person name="Levesque S."/>
        </authorList>
    </citation>
    <scope>NUCLEOTIDE SEQUENCE [LARGE SCALE GENOMIC DNA]</scope>
    <source>
        <strain evidence="8 9">SMQ-1417</strain>
    </source>
</reference>
<evidence type="ECO:0000256" key="7">
    <source>
        <dbReference type="SAM" id="Phobius"/>
    </source>
</evidence>
<comment type="subcellular location">
    <subcellularLocation>
        <location evidence="1">Cell membrane</location>
        <topology evidence="1">Multi-pass membrane protein</topology>
    </subcellularLocation>
</comment>
<evidence type="ECO:0000256" key="1">
    <source>
        <dbReference type="ARBA" id="ARBA00004651"/>
    </source>
</evidence>
<evidence type="ECO:0000256" key="2">
    <source>
        <dbReference type="ARBA" id="ARBA00022475"/>
    </source>
</evidence>